<dbReference type="Proteomes" id="UP000240883">
    <property type="component" value="Unassembled WGS sequence"/>
</dbReference>
<reference evidence="1 2" key="1">
    <citation type="journal article" date="2018" name="Front. Microbiol.">
        <title>Genome-Wide Analysis of Corynespora cassiicola Leaf Fall Disease Putative Effectors.</title>
        <authorList>
            <person name="Lopez D."/>
            <person name="Ribeiro S."/>
            <person name="Label P."/>
            <person name="Fumanal B."/>
            <person name="Venisse J.S."/>
            <person name="Kohler A."/>
            <person name="de Oliveira R.R."/>
            <person name="Labutti K."/>
            <person name="Lipzen A."/>
            <person name="Lail K."/>
            <person name="Bauer D."/>
            <person name="Ohm R.A."/>
            <person name="Barry K.W."/>
            <person name="Spatafora J."/>
            <person name="Grigoriev I.V."/>
            <person name="Martin F.M."/>
            <person name="Pujade-Renaud V."/>
        </authorList>
    </citation>
    <scope>NUCLEOTIDE SEQUENCE [LARGE SCALE GENOMIC DNA]</scope>
    <source>
        <strain evidence="1 2">Philippines</strain>
    </source>
</reference>
<proteinExistence type="predicted"/>
<dbReference type="EMBL" id="KZ678140">
    <property type="protein sequence ID" value="PSN63064.1"/>
    <property type="molecule type" value="Genomic_DNA"/>
</dbReference>
<sequence>MQKKGIISRTDTIKASIARGNMTPSPHPDSNYLTNAHKSVFKLTAGQRAARTKRNAEKSRLLRIPRDIRFKILVYILGGQILKFNSTYDHGVRPIDRYENAYVVLGACLQIYREGRMIPFTHNFFSFSSLHTGITAFLKSLQPWQRAVLSVVQLKTQSCEFMMRAGGKTPGFTLLRESKDWLRLLPGLKEVRIYDVDAEVRLGDDERWDRAIKVENWLRDKILGKRDVYVKFLDKEADSDDEYDDIC</sequence>
<protein>
    <submittedName>
        <fullName evidence="1">Uncharacterized protein</fullName>
    </submittedName>
</protein>
<evidence type="ECO:0000313" key="2">
    <source>
        <dbReference type="Proteomes" id="UP000240883"/>
    </source>
</evidence>
<dbReference type="OrthoDB" id="5413827at2759"/>
<organism evidence="1 2">
    <name type="scientific">Corynespora cassiicola Philippines</name>
    <dbReference type="NCBI Taxonomy" id="1448308"/>
    <lineage>
        <taxon>Eukaryota</taxon>
        <taxon>Fungi</taxon>
        <taxon>Dikarya</taxon>
        <taxon>Ascomycota</taxon>
        <taxon>Pezizomycotina</taxon>
        <taxon>Dothideomycetes</taxon>
        <taxon>Pleosporomycetidae</taxon>
        <taxon>Pleosporales</taxon>
        <taxon>Corynesporascaceae</taxon>
        <taxon>Corynespora</taxon>
    </lineage>
</organism>
<gene>
    <name evidence="1" type="ORF">BS50DRAFT_648474</name>
</gene>
<keyword evidence="2" id="KW-1185">Reference proteome</keyword>
<evidence type="ECO:0000313" key="1">
    <source>
        <dbReference type="EMBL" id="PSN63064.1"/>
    </source>
</evidence>
<dbReference type="AlphaFoldDB" id="A0A2T2NCB3"/>
<dbReference type="PANTHER" id="PTHR38790">
    <property type="entry name" value="2EXR DOMAIN-CONTAINING PROTEIN-RELATED"/>
    <property type="match status" value="1"/>
</dbReference>
<name>A0A2T2NCB3_CORCC</name>
<dbReference type="PANTHER" id="PTHR38790:SF4">
    <property type="entry name" value="2EXR DOMAIN-CONTAINING PROTEIN"/>
    <property type="match status" value="1"/>
</dbReference>
<accession>A0A2T2NCB3</accession>